<dbReference type="EMBL" id="BGPR01000050">
    <property type="protein sequence ID" value="GBL86822.1"/>
    <property type="molecule type" value="Genomic_DNA"/>
</dbReference>
<organism evidence="1 2">
    <name type="scientific">Araneus ventricosus</name>
    <name type="common">Orbweaver spider</name>
    <name type="synonym">Epeira ventricosa</name>
    <dbReference type="NCBI Taxonomy" id="182803"/>
    <lineage>
        <taxon>Eukaryota</taxon>
        <taxon>Metazoa</taxon>
        <taxon>Ecdysozoa</taxon>
        <taxon>Arthropoda</taxon>
        <taxon>Chelicerata</taxon>
        <taxon>Arachnida</taxon>
        <taxon>Araneae</taxon>
        <taxon>Araneomorphae</taxon>
        <taxon>Entelegynae</taxon>
        <taxon>Araneoidea</taxon>
        <taxon>Araneidae</taxon>
        <taxon>Araneus</taxon>
    </lineage>
</organism>
<dbReference type="AlphaFoldDB" id="A0A4Y2B3A7"/>
<dbReference type="Proteomes" id="UP000499080">
    <property type="component" value="Unassembled WGS sequence"/>
</dbReference>
<reference evidence="1 2" key="1">
    <citation type="journal article" date="2019" name="Sci. Rep.">
        <title>Orb-weaving spider Araneus ventricosus genome elucidates the spidroin gene catalogue.</title>
        <authorList>
            <person name="Kono N."/>
            <person name="Nakamura H."/>
            <person name="Ohtoshi R."/>
            <person name="Moran D.A.P."/>
            <person name="Shinohara A."/>
            <person name="Yoshida Y."/>
            <person name="Fujiwara M."/>
            <person name="Mori M."/>
            <person name="Tomita M."/>
            <person name="Arakawa K."/>
        </authorList>
    </citation>
    <scope>NUCLEOTIDE SEQUENCE [LARGE SCALE GENOMIC DNA]</scope>
</reference>
<comment type="caution">
    <text evidence="1">The sequence shown here is derived from an EMBL/GenBank/DDBJ whole genome shotgun (WGS) entry which is preliminary data.</text>
</comment>
<keyword evidence="2" id="KW-1185">Reference proteome</keyword>
<protein>
    <submittedName>
        <fullName evidence="1">Uncharacterized protein</fullName>
    </submittedName>
</protein>
<evidence type="ECO:0000313" key="2">
    <source>
        <dbReference type="Proteomes" id="UP000499080"/>
    </source>
</evidence>
<name>A0A4Y2B3A7_ARAVE</name>
<proteinExistence type="predicted"/>
<gene>
    <name evidence="1" type="ORF">AVEN_96054_1</name>
</gene>
<evidence type="ECO:0000313" key="1">
    <source>
        <dbReference type="EMBL" id="GBL86822.1"/>
    </source>
</evidence>
<accession>A0A4Y2B3A7</accession>
<sequence>MNHKCIAMIQGDPNATRVQNICRKRTEMTRLIYNKPGSNLPGGLQNDQAFCDKPDYFNSPTTYISFNAFLYRIGSSYDLVTLGRQSWEASCNAGAGGFKVNNLETSSLCVF</sequence>